<dbReference type="InterPro" id="IPR014001">
    <property type="entry name" value="Helicase_ATP-bd"/>
</dbReference>
<feature type="compositionally biased region" description="Low complexity" evidence="7">
    <location>
        <begin position="106"/>
        <end position="120"/>
    </location>
</feature>
<sequence>MGKTGKKLKKEMKNEVSKSKRKDGVAVRLPPKKTAGEASNPKDKRDEKHQRSRFSKSSISSSRSSSSSSSSTSSGPNSGTAIQKTKSKSKNNSYSAKTNVQKFGFRSRSSSESQASSQHSEGNKKVPGLRSAVERVFKPCRSTNPFRTNNPNPNGSGWNRRSPTRSRSPHRVSNPWRQRKRESRCRTVAPSKSHFKRRSLSRSPKRRRTANRSNNPWRSSRSPRRSRQSMPRLSSPHKKNPWKNRDSPRSPSPRRDRSPGKRKDLEQNKAEVYRRRHKITLASMDPRPIPQPVMSFRRTGFDRNIIQRLKQQGYDAPTPIQTQAWPVALAGRNFAMVSSGGTGRTLAYLLPALMHIQLRRRPLVVVLTHCRDVATRIHNEAQDYSRPRKLASQCILGQLSCKYDITSEGCQFLVTTPCRIKDILNGSGQALHLDRCSYLVLDGPDRMIDMDMEENMCQLLGTMRPHAQLVISAATWSRSLERMARKYMRDYVLIQMPSGGCGNQPGGIPDIRQRVEVMKSRNKKQHIQKELAAIYDTCENPGKVVIYADTSKRVDELVGYVRNHVPCGGIHSGHSAAKRADLVRDFRDGTYNIIVAENSISRELDISGIIYLFNYDLPPSMEEYVQRLTGTGWLSGSTDCEAISFFTHTNCKLAEAMIELLERSKQRVDPLLIKMAETGSDRVTNRNRYFNVNVKAIAIETAS</sequence>
<evidence type="ECO:0000259" key="9">
    <source>
        <dbReference type="PROSITE" id="PS51194"/>
    </source>
</evidence>
<reference evidence="11" key="3">
    <citation type="submission" date="2025-05" db="UniProtKB">
        <authorList>
            <consortium name="EnsemblMetazoa"/>
        </authorList>
    </citation>
    <scope>IDENTIFICATION</scope>
</reference>
<dbReference type="OrthoDB" id="7871215at2759"/>
<evidence type="ECO:0000256" key="1">
    <source>
        <dbReference type="ARBA" id="ARBA00012552"/>
    </source>
</evidence>
<feature type="compositionally biased region" description="Basic residues" evidence="7">
    <location>
        <begin position="193"/>
        <end position="210"/>
    </location>
</feature>
<feature type="compositionally biased region" description="Basic residues" evidence="7">
    <location>
        <begin position="1"/>
        <end position="10"/>
    </location>
</feature>
<feature type="compositionally biased region" description="Basic and acidic residues" evidence="7">
    <location>
        <begin position="243"/>
        <end position="272"/>
    </location>
</feature>
<keyword evidence="4 13" id="KW-0347">Helicase</keyword>
<dbReference type="PROSITE" id="PS51195">
    <property type="entry name" value="Q_MOTIF"/>
    <property type="match status" value="1"/>
</dbReference>
<keyword evidence="2" id="KW-0547">Nucleotide-binding</keyword>
<dbReference type="InterPro" id="IPR001650">
    <property type="entry name" value="Helicase_C-like"/>
</dbReference>
<dbReference type="Pfam" id="PF00271">
    <property type="entry name" value="Helicase_C"/>
    <property type="match status" value="1"/>
</dbReference>
<protein>
    <recommendedName>
        <fullName evidence="1">RNA helicase</fullName>
        <ecNumber evidence="1">3.6.4.13</ecNumber>
    </recommendedName>
</protein>
<feature type="compositionally biased region" description="Basic and acidic residues" evidence="7">
    <location>
        <begin position="11"/>
        <end position="25"/>
    </location>
</feature>
<dbReference type="CDD" id="cd18787">
    <property type="entry name" value="SF2_C_DEAD"/>
    <property type="match status" value="1"/>
</dbReference>
<dbReference type="RefSeq" id="XP_016972860.1">
    <property type="nucleotide sequence ID" value="XM_017117371.1"/>
</dbReference>
<dbReference type="PANTHER" id="PTHR47958">
    <property type="entry name" value="ATP-DEPENDENT RNA HELICASE DBP3"/>
    <property type="match status" value="1"/>
</dbReference>
<dbReference type="SUPFAM" id="SSF52540">
    <property type="entry name" value="P-loop containing nucleoside triphosphate hydrolases"/>
    <property type="match status" value="2"/>
</dbReference>
<dbReference type="Proteomes" id="UP001652680">
    <property type="component" value="Unassembled WGS sequence"/>
</dbReference>
<dbReference type="InterPro" id="IPR027417">
    <property type="entry name" value="P-loop_NTPase"/>
</dbReference>
<evidence type="ECO:0000256" key="6">
    <source>
        <dbReference type="PROSITE-ProRule" id="PRU00552"/>
    </source>
</evidence>
<proteinExistence type="predicted"/>
<dbReference type="GeneID" id="108040113"/>
<dbReference type="SMART" id="SM00487">
    <property type="entry name" value="DEXDc"/>
    <property type="match status" value="1"/>
</dbReference>
<feature type="domain" description="DEAD-box RNA helicase Q" evidence="10">
    <location>
        <begin position="294"/>
        <end position="322"/>
    </location>
</feature>
<feature type="compositionally biased region" description="Low complexity" evidence="7">
    <location>
        <begin position="211"/>
        <end position="220"/>
    </location>
</feature>
<keyword evidence="12" id="KW-1185">Reference proteome</keyword>
<name>A0A6P4E4D0_DRORH</name>
<evidence type="ECO:0000256" key="7">
    <source>
        <dbReference type="SAM" id="MobiDB-lite"/>
    </source>
</evidence>
<gene>
    <name evidence="13" type="primary">LOC108040113</name>
    <name evidence="11" type="synonym">108040113</name>
</gene>
<evidence type="ECO:0000256" key="2">
    <source>
        <dbReference type="ARBA" id="ARBA00022741"/>
    </source>
</evidence>
<dbReference type="GO" id="GO:0003676">
    <property type="term" value="F:nucleic acid binding"/>
    <property type="evidence" value="ECO:0007669"/>
    <property type="project" value="InterPro"/>
</dbReference>
<feature type="compositionally biased region" description="Low complexity" evidence="7">
    <location>
        <begin position="55"/>
        <end position="74"/>
    </location>
</feature>
<dbReference type="InterPro" id="IPR044742">
    <property type="entry name" value="DEAD/DEAH_RhlB"/>
</dbReference>
<keyword evidence="5" id="KW-0067">ATP-binding</keyword>
<dbReference type="GO" id="GO:0010468">
    <property type="term" value="P:regulation of gene expression"/>
    <property type="evidence" value="ECO:0007669"/>
    <property type="project" value="UniProtKB-ARBA"/>
</dbReference>
<dbReference type="CDD" id="cd00268">
    <property type="entry name" value="DEADc"/>
    <property type="match status" value="1"/>
</dbReference>
<feature type="region of interest" description="Disordered" evidence="7">
    <location>
        <begin position="1"/>
        <end position="272"/>
    </location>
</feature>
<dbReference type="InterPro" id="IPR014014">
    <property type="entry name" value="RNA_helicase_DEAD_Q_motif"/>
</dbReference>
<reference evidence="12" key="1">
    <citation type="journal article" date="2021" name="Elife">
        <title>Highly contiguous assemblies of 101 drosophilid genomes.</title>
        <authorList>
            <person name="Kim B.Y."/>
            <person name="Wang J.R."/>
            <person name="Miller D.E."/>
            <person name="Barmina O."/>
            <person name="Delaney E."/>
            <person name="Thompson A."/>
            <person name="Comeault A.A."/>
            <person name="Peede D."/>
            <person name="D'Agostino E.R."/>
            <person name="Pelaez J."/>
            <person name="Aguilar J.M."/>
            <person name="Haji D."/>
            <person name="Matsunaga T."/>
            <person name="Armstrong E.E."/>
            <person name="Zych M."/>
            <person name="Ogawa Y."/>
            <person name="Stamenkovic-Radak M."/>
            <person name="Jelic M."/>
            <person name="Veselinovic M.S."/>
            <person name="Tanaskovic M."/>
            <person name="Eric P."/>
            <person name="Gao J.J."/>
            <person name="Katoh T.K."/>
            <person name="Toda M.J."/>
            <person name="Watabe H."/>
            <person name="Watada M."/>
            <person name="Davis J.S."/>
            <person name="Moyle L.C."/>
            <person name="Manoli G."/>
            <person name="Bertolini E."/>
            <person name="Kostal V."/>
            <person name="Hawley R.S."/>
            <person name="Takahashi A."/>
            <person name="Jones C.D."/>
            <person name="Price D.K."/>
            <person name="Whiteman N."/>
            <person name="Kopp A."/>
            <person name="Matute D.R."/>
            <person name="Petrov D.A."/>
        </authorList>
    </citation>
    <scope>NUCLEOTIDE SEQUENCE [LARGE SCALE GENOMIC DNA]</scope>
</reference>
<dbReference type="PROSITE" id="PS51192">
    <property type="entry name" value="HELICASE_ATP_BIND_1"/>
    <property type="match status" value="1"/>
</dbReference>
<dbReference type="EnsemblMetazoa" id="XM_017117371.1">
    <property type="protein sequence ID" value="XP_016972860.1"/>
    <property type="gene ID" value="LOC108040113"/>
</dbReference>
<evidence type="ECO:0000256" key="5">
    <source>
        <dbReference type="ARBA" id="ARBA00022840"/>
    </source>
</evidence>
<evidence type="ECO:0000256" key="4">
    <source>
        <dbReference type="ARBA" id="ARBA00022806"/>
    </source>
</evidence>
<reference evidence="13" key="2">
    <citation type="submission" date="2025-04" db="UniProtKB">
        <authorList>
            <consortium name="RefSeq"/>
        </authorList>
    </citation>
    <scope>IDENTIFICATION</scope>
</reference>
<dbReference type="EC" id="3.6.4.13" evidence="1"/>
<dbReference type="AlphaFoldDB" id="A0A6P4E4D0"/>
<feature type="compositionally biased region" description="Low complexity" evidence="7">
    <location>
        <begin position="90"/>
        <end position="99"/>
    </location>
</feature>
<evidence type="ECO:0000313" key="13">
    <source>
        <dbReference type="RefSeq" id="XP_016972860.1"/>
    </source>
</evidence>
<dbReference type="PROSITE" id="PS51194">
    <property type="entry name" value="HELICASE_CTER"/>
    <property type="match status" value="1"/>
</dbReference>
<dbReference type="GO" id="GO:0003724">
    <property type="term" value="F:RNA helicase activity"/>
    <property type="evidence" value="ECO:0007669"/>
    <property type="project" value="UniProtKB-EC"/>
</dbReference>
<evidence type="ECO:0000256" key="3">
    <source>
        <dbReference type="ARBA" id="ARBA00022801"/>
    </source>
</evidence>
<evidence type="ECO:0000313" key="12">
    <source>
        <dbReference type="Proteomes" id="UP001652680"/>
    </source>
</evidence>
<dbReference type="GO" id="GO:0005524">
    <property type="term" value="F:ATP binding"/>
    <property type="evidence" value="ECO:0007669"/>
    <property type="project" value="UniProtKB-KW"/>
</dbReference>
<evidence type="ECO:0000259" key="8">
    <source>
        <dbReference type="PROSITE" id="PS51192"/>
    </source>
</evidence>
<feature type="short sequence motif" description="Q motif" evidence="6">
    <location>
        <begin position="294"/>
        <end position="322"/>
    </location>
</feature>
<feature type="compositionally biased region" description="Low complexity" evidence="7">
    <location>
        <begin position="143"/>
        <end position="154"/>
    </location>
</feature>
<keyword evidence="3" id="KW-0378">Hydrolase</keyword>
<dbReference type="InterPro" id="IPR011545">
    <property type="entry name" value="DEAD/DEAH_box_helicase_dom"/>
</dbReference>
<feature type="domain" description="Helicase C-terminal" evidence="9">
    <location>
        <begin position="530"/>
        <end position="676"/>
    </location>
</feature>
<evidence type="ECO:0000313" key="11">
    <source>
        <dbReference type="EnsemblMetazoa" id="XP_016972860.1"/>
    </source>
</evidence>
<dbReference type="GO" id="GO:0016787">
    <property type="term" value="F:hydrolase activity"/>
    <property type="evidence" value="ECO:0007669"/>
    <property type="project" value="UniProtKB-KW"/>
</dbReference>
<accession>A0A6P4E4D0</accession>
<organism evidence="13">
    <name type="scientific">Drosophila rhopaloa</name>
    <name type="common">Fruit fly</name>
    <dbReference type="NCBI Taxonomy" id="1041015"/>
    <lineage>
        <taxon>Eukaryota</taxon>
        <taxon>Metazoa</taxon>
        <taxon>Ecdysozoa</taxon>
        <taxon>Arthropoda</taxon>
        <taxon>Hexapoda</taxon>
        <taxon>Insecta</taxon>
        <taxon>Pterygota</taxon>
        <taxon>Neoptera</taxon>
        <taxon>Endopterygota</taxon>
        <taxon>Diptera</taxon>
        <taxon>Brachycera</taxon>
        <taxon>Muscomorpha</taxon>
        <taxon>Ephydroidea</taxon>
        <taxon>Drosophilidae</taxon>
        <taxon>Drosophila</taxon>
        <taxon>Sophophora</taxon>
    </lineage>
</organism>
<feature type="domain" description="Helicase ATP-binding" evidence="8">
    <location>
        <begin position="325"/>
        <end position="494"/>
    </location>
</feature>
<dbReference type="SMART" id="SM00490">
    <property type="entry name" value="HELICc"/>
    <property type="match status" value="1"/>
</dbReference>
<dbReference type="Pfam" id="PF00270">
    <property type="entry name" value="DEAD"/>
    <property type="match status" value="1"/>
</dbReference>
<feature type="compositionally biased region" description="Basic and acidic residues" evidence="7">
    <location>
        <begin position="40"/>
        <end position="49"/>
    </location>
</feature>
<dbReference type="Gene3D" id="3.40.50.300">
    <property type="entry name" value="P-loop containing nucleotide triphosphate hydrolases"/>
    <property type="match status" value="2"/>
</dbReference>
<evidence type="ECO:0000259" key="10">
    <source>
        <dbReference type="PROSITE" id="PS51195"/>
    </source>
</evidence>